<evidence type="ECO:0000313" key="10">
    <source>
        <dbReference type="EMBL" id="CAI0449104.1"/>
    </source>
</evidence>
<feature type="domain" description="AP2/ERF" evidence="9">
    <location>
        <begin position="1"/>
        <end position="26"/>
    </location>
</feature>
<dbReference type="GO" id="GO:0000976">
    <property type="term" value="F:transcription cis-regulatory region binding"/>
    <property type="evidence" value="ECO:0007669"/>
    <property type="project" value="UniProtKB-ARBA"/>
</dbReference>
<keyword evidence="5" id="KW-0010">Activator</keyword>
<keyword evidence="4" id="KW-0238">DNA-binding</keyword>
<evidence type="ECO:0000256" key="6">
    <source>
        <dbReference type="ARBA" id="ARBA00023163"/>
    </source>
</evidence>
<accession>A0AAV0MSQ1</accession>
<protein>
    <recommendedName>
        <fullName evidence="9">AP2/ERF domain-containing protein</fullName>
    </recommendedName>
</protein>
<name>A0AAV0MSQ1_9ROSI</name>
<dbReference type="InterPro" id="IPR016177">
    <property type="entry name" value="DNA-bd_dom_sf"/>
</dbReference>
<evidence type="ECO:0000256" key="2">
    <source>
        <dbReference type="ARBA" id="ARBA00022745"/>
    </source>
</evidence>
<organism evidence="10 11">
    <name type="scientific">Linum tenue</name>
    <dbReference type="NCBI Taxonomy" id="586396"/>
    <lineage>
        <taxon>Eukaryota</taxon>
        <taxon>Viridiplantae</taxon>
        <taxon>Streptophyta</taxon>
        <taxon>Embryophyta</taxon>
        <taxon>Tracheophyta</taxon>
        <taxon>Spermatophyta</taxon>
        <taxon>Magnoliopsida</taxon>
        <taxon>eudicotyledons</taxon>
        <taxon>Gunneridae</taxon>
        <taxon>Pentapetalae</taxon>
        <taxon>rosids</taxon>
        <taxon>fabids</taxon>
        <taxon>Malpighiales</taxon>
        <taxon>Linaceae</taxon>
        <taxon>Linum</taxon>
    </lineage>
</organism>
<dbReference type="PROSITE" id="PS51032">
    <property type="entry name" value="AP2_ERF"/>
    <property type="match status" value="1"/>
</dbReference>
<evidence type="ECO:0000256" key="7">
    <source>
        <dbReference type="ARBA" id="ARBA00023242"/>
    </source>
</evidence>
<evidence type="ECO:0000313" key="11">
    <source>
        <dbReference type="Proteomes" id="UP001154282"/>
    </source>
</evidence>
<comment type="caution">
    <text evidence="10">The sequence shown here is derived from an EMBL/GenBank/DDBJ whole genome shotgun (WGS) entry which is preliminary data.</text>
</comment>
<dbReference type="SUPFAM" id="SSF54171">
    <property type="entry name" value="DNA-binding domain"/>
    <property type="match status" value="1"/>
</dbReference>
<comment type="similarity">
    <text evidence="8">Belongs to the AP2/ERF transcription factor family. ERF subfamily.</text>
</comment>
<comment type="subcellular location">
    <subcellularLocation>
        <location evidence="1">Nucleus</location>
    </subcellularLocation>
</comment>
<dbReference type="Gene3D" id="3.30.730.10">
    <property type="entry name" value="AP2/ERF domain"/>
    <property type="match status" value="1"/>
</dbReference>
<dbReference type="PANTHER" id="PTHR31657:SF20">
    <property type="entry name" value="ETHYLENE-RESPONSIVE TRANSCRIPTION FACTOR ERF061"/>
    <property type="match status" value="1"/>
</dbReference>
<evidence type="ECO:0000256" key="8">
    <source>
        <dbReference type="ARBA" id="ARBA00024343"/>
    </source>
</evidence>
<evidence type="ECO:0000256" key="4">
    <source>
        <dbReference type="ARBA" id="ARBA00023125"/>
    </source>
</evidence>
<reference evidence="10" key="1">
    <citation type="submission" date="2022-08" db="EMBL/GenBank/DDBJ databases">
        <authorList>
            <person name="Gutierrez-Valencia J."/>
        </authorList>
    </citation>
    <scope>NUCLEOTIDE SEQUENCE</scope>
</reference>
<proteinExistence type="inferred from homology"/>
<evidence type="ECO:0000256" key="1">
    <source>
        <dbReference type="ARBA" id="ARBA00004123"/>
    </source>
</evidence>
<sequence length="44" mass="5140">MRVWLGTYETPEAAAYAYDRATYKLRVGEEEKREGGRRRGMEAD</sequence>
<dbReference type="GO" id="GO:0003700">
    <property type="term" value="F:DNA-binding transcription factor activity"/>
    <property type="evidence" value="ECO:0007669"/>
    <property type="project" value="InterPro"/>
</dbReference>
<dbReference type="PANTHER" id="PTHR31657">
    <property type="entry name" value="ETHYLENE-RESPONSIVE TRANSCRIPTION FACTOR ERF061"/>
    <property type="match status" value="1"/>
</dbReference>
<keyword evidence="2" id="KW-0936">Ethylene signaling pathway</keyword>
<dbReference type="InterPro" id="IPR051758">
    <property type="entry name" value="ERF/AP2-like"/>
</dbReference>
<keyword evidence="6" id="KW-0804">Transcription</keyword>
<evidence type="ECO:0000259" key="9">
    <source>
        <dbReference type="PROSITE" id="PS51032"/>
    </source>
</evidence>
<keyword evidence="3" id="KW-0805">Transcription regulation</keyword>
<dbReference type="GO" id="GO:0009873">
    <property type="term" value="P:ethylene-activated signaling pathway"/>
    <property type="evidence" value="ECO:0007669"/>
    <property type="project" value="UniProtKB-KW"/>
</dbReference>
<dbReference type="AlphaFoldDB" id="A0AAV0MSQ1"/>
<dbReference type="Proteomes" id="UP001154282">
    <property type="component" value="Unassembled WGS sequence"/>
</dbReference>
<dbReference type="InterPro" id="IPR036955">
    <property type="entry name" value="AP2/ERF_dom_sf"/>
</dbReference>
<evidence type="ECO:0000256" key="3">
    <source>
        <dbReference type="ARBA" id="ARBA00023015"/>
    </source>
</evidence>
<dbReference type="GO" id="GO:0005634">
    <property type="term" value="C:nucleus"/>
    <property type="evidence" value="ECO:0007669"/>
    <property type="project" value="UniProtKB-SubCell"/>
</dbReference>
<keyword evidence="11" id="KW-1185">Reference proteome</keyword>
<dbReference type="InterPro" id="IPR001471">
    <property type="entry name" value="AP2/ERF_dom"/>
</dbReference>
<gene>
    <name evidence="10" type="ORF">LITE_LOCUS30042</name>
</gene>
<keyword evidence="7" id="KW-0539">Nucleus</keyword>
<dbReference type="EMBL" id="CAMGYJ010000007">
    <property type="protein sequence ID" value="CAI0449104.1"/>
    <property type="molecule type" value="Genomic_DNA"/>
</dbReference>
<evidence type="ECO:0000256" key="5">
    <source>
        <dbReference type="ARBA" id="ARBA00023159"/>
    </source>
</evidence>